<feature type="signal peptide" evidence="1">
    <location>
        <begin position="1"/>
        <end position="20"/>
    </location>
</feature>
<dbReference type="AlphaFoldDB" id="A0A5C7FY07"/>
<name>A0A5C7FY07_9BACT</name>
<reference evidence="3 4" key="1">
    <citation type="submission" date="2019-08" db="EMBL/GenBank/DDBJ databases">
        <title>Lewinella sp. strain SSH13 Genome sequencing and assembly.</title>
        <authorList>
            <person name="Kim I."/>
        </authorList>
    </citation>
    <scope>NUCLEOTIDE SEQUENCE [LARGE SCALE GENOMIC DNA]</scope>
    <source>
        <strain evidence="3 4">SSH13</strain>
    </source>
</reference>
<feature type="domain" description="Secretion system C-terminal sorting" evidence="2">
    <location>
        <begin position="324"/>
        <end position="385"/>
    </location>
</feature>
<evidence type="ECO:0000313" key="3">
    <source>
        <dbReference type="EMBL" id="TXF89910.1"/>
    </source>
</evidence>
<accession>A0A5C7FY07</accession>
<keyword evidence="4" id="KW-1185">Reference proteome</keyword>
<evidence type="ECO:0000313" key="4">
    <source>
        <dbReference type="Proteomes" id="UP000321907"/>
    </source>
</evidence>
<dbReference type="Proteomes" id="UP000321907">
    <property type="component" value="Unassembled WGS sequence"/>
</dbReference>
<dbReference type="Pfam" id="PF18962">
    <property type="entry name" value="Por_Secre_tail"/>
    <property type="match status" value="1"/>
</dbReference>
<dbReference type="EMBL" id="VOXD01000010">
    <property type="protein sequence ID" value="TXF89910.1"/>
    <property type="molecule type" value="Genomic_DNA"/>
</dbReference>
<protein>
    <submittedName>
        <fullName evidence="3">T9SS type A sorting domain-containing protein</fullName>
    </submittedName>
</protein>
<proteinExistence type="predicted"/>
<feature type="chain" id="PRO_5023116488" evidence="1">
    <location>
        <begin position="21"/>
        <end position="391"/>
    </location>
</feature>
<dbReference type="InterPro" id="IPR026444">
    <property type="entry name" value="Secre_tail"/>
</dbReference>
<comment type="caution">
    <text evidence="3">The sequence shown here is derived from an EMBL/GenBank/DDBJ whole genome shotgun (WGS) entry which is preliminary data.</text>
</comment>
<sequence>MRLALLLFFVCLTIALTAQTSIDFTGFDGSGISAPTPNGEAIVGGQLNGAVFSVDGFSAADDLTRGESTGGETTGGVYAFEVAAGNVALGVQPGGNDFTDGYFQLELYNQSGAAIAPTDMIDVSYTVYNFNDQSRGNSFNFAYSTDGSAFTDVPALDYTSPAAADATPAWVATSRMTTITGISVPAGAPFYIRFIGDDDTGSGSRDEFAVDDITVDIVSILPVTLSTLAAERMGKTAMVKWATATESGNSHFVVERSLDGRTFAEVGRVNGAGDSNGTINYDFVDQAPAIGANYYRLRQVDLTGASALFGPVLVSFDGEGITAYPNPVSDRLFVSGANEATQVSVIDLNGRVLSRTAVSGNGVATDRLAPGTYLLRVENAAGTETLRFVKQ</sequence>
<gene>
    <name evidence="3" type="ORF">FUA23_08100</name>
</gene>
<evidence type="ECO:0000259" key="2">
    <source>
        <dbReference type="Pfam" id="PF18962"/>
    </source>
</evidence>
<organism evidence="3 4">
    <name type="scientific">Neolewinella aurantiaca</name>
    <dbReference type="NCBI Taxonomy" id="2602767"/>
    <lineage>
        <taxon>Bacteria</taxon>
        <taxon>Pseudomonadati</taxon>
        <taxon>Bacteroidota</taxon>
        <taxon>Saprospiria</taxon>
        <taxon>Saprospirales</taxon>
        <taxon>Lewinellaceae</taxon>
        <taxon>Neolewinella</taxon>
    </lineage>
</organism>
<evidence type="ECO:0000256" key="1">
    <source>
        <dbReference type="SAM" id="SignalP"/>
    </source>
</evidence>
<dbReference type="OrthoDB" id="1490051at2"/>
<dbReference type="RefSeq" id="WP_147930230.1">
    <property type="nucleotide sequence ID" value="NZ_VOXD01000010.1"/>
</dbReference>
<dbReference type="NCBIfam" id="TIGR04183">
    <property type="entry name" value="Por_Secre_tail"/>
    <property type="match status" value="1"/>
</dbReference>
<keyword evidence="1" id="KW-0732">Signal</keyword>